<organism evidence="1 2">
    <name type="scientific">Corchorus olitorius</name>
    <dbReference type="NCBI Taxonomy" id="93759"/>
    <lineage>
        <taxon>Eukaryota</taxon>
        <taxon>Viridiplantae</taxon>
        <taxon>Streptophyta</taxon>
        <taxon>Embryophyta</taxon>
        <taxon>Tracheophyta</taxon>
        <taxon>Spermatophyta</taxon>
        <taxon>Magnoliopsida</taxon>
        <taxon>eudicotyledons</taxon>
        <taxon>Gunneridae</taxon>
        <taxon>Pentapetalae</taxon>
        <taxon>rosids</taxon>
        <taxon>malvids</taxon>
        <taxon>Malvales</taxon>
        <taxon>Malvaceae</taxon>
        <taxon>Grewioideae</taxon>
        <taxon>Apeibeae</taxon>
        <taxon>Corchorus</taxon>
    </lineage>
</organism>
<name>A0A1R3IAW6_9ROSI</name>
<accession>A0A1R3IAW6</accession>
<dbReference type="Proteomes" id="UP000187203">
    <property type="component" value="Unassembled WGS sequence"/>
</dbReference>
<keyword evidence="2" id="KW-1185">Reference proteome</keyword>
<reference evidence="2" key="1">
    <citation type="submission" date="2013-09" db="EMBL/GenBank/DDBJ databases">
        <title>Corchorus olitorius genome sequencing.</title>
        <authorList>
            <person name="Alam M."/>
            <person name="Haque M.S."/>
            <person name="Islam M.S."/>
            <person name="Emdad E.M."/>
            <person name="Islam M.M."/>
            <person name="Ahmed B."/>
            <person name="Halim A."/>
            <person name="Hossen Q.M.M."/>
            <person name="Hossain M.Z."/>
            <person name="Ahmed R."/>
            <person name="Khan M.M."/>
            <person name="Islam R."/>
            <person name="Rashid M.M."/>
            <person name="Khan S.A."/>
            <person name="Rahman M.S."/>
            <person name="Alam M."/>
            <person name="Yahiya A.S."/>
            <person name="Khan M.S."/>
            <person name="Azam M.S."/>
            <person name="Haque T."/>
            <person name="Lashkar M.Z.H."/>
            <person name="Akhand A.I."/>
            <person name="Morshed G."/>
            <person name="Roy S."/>
            <person name="Uddin K.S."/>
            <person name="Rabeya T."/>
            <person name="Hossain A.S."/>
            <person name="Chowdhury A."/>
            <person name="Snigdha A.R."/>
            <person name="Mortoza M.S."/>
            <person name="Matin S.A."/>
            <person name="Hoque S.M.E."/>
            <person name="Islam M.K."/>
            <person name="Roy D.K."/>
            <person name="Haider R."/>
            <person name="Moosa M.M."/>
            <person name="Elias S.M."/>
            <person name="Hasan A.M."/>
            <person name="Jahan S."/>
            <person name="Shafiuddin M."/>
            <person name="Mahmood N."/>
            <person name="Shommy N.S."/>
        </authorList>
    </citation>
    <scope>NUCLEOTIDE SEQUENCE [LARGE SCALE GENOMIC DNA]</scope>
    <source>
        <strain evidence="2">cv. O-4</strain>
    </source>
</reference>
<comment type="caution">
    <text evidence="1">The sequence shown here is derived from an EMBL/GenBank/DDBJ whole genome shotgun (WGS) entry which is preliminary data.</text>
</comment>
<proteinExistence type="predicted"/>
<dbReference type="AlphaFoldDB" id="A0A1R3IAW6"/>
<protein>
    <submittedName>
        <fullName evidence="1">Ubiquitin-protein ligase</fullName>
    </submittedName>
</protein>
<dbReference type="EMBL" id="AWUE01018510">
    <property type="protein sequence ID" value="OMO79695.1"/>
    <property type="molecule type" value="Genomic_DNA"/>
</dbReference>
<dbReference type="GO" id="GO:0016874">
    <property type="term" value="F:ligase activity"/>
    <property type="evidence" value="ECO:0007669"/>
    <property type="project" value="UniProtKB-KW"/>
</dbReference>
<evidence type="ECO:0000313" key="1">
    <source>
        <dbReference type="EMBL" id="OMO79695.1"/>
    </source>
</evidence>
<gene>
    <name evidence="1" type="ORF">COLO4_24341</name>
</gene>
<sequence>MSLLAELEACTKDMELLSRRMLSHFLRILSCCALPLYRRLPLLSCSNCYHDLAYKCPFCSVHLLDAWFELWHSDMPFPTLHSQTVCLIRITTLEVVLCLLG</sequence>
<keyword evidence="1" id="KW-0436">Ligase</keyword>
<evidence type="ECO:0000313" key="2">
    <source>
        <dbReference type="Proteomes" id="UP000187203"/>
    </source>
</evidence>